<evidence type="ECO:0000256" key="8">
    <source>
        <dbReference type="ARBA" id="ARBA00022989"/>
    </source>
</evidence>
<dbReference type="OrthoDB" id="9788973at2"/>
<evidence type="ECO:0000256" key="7">
    <source>
        <dbReference type="ARBA" id="ARBA00022927"/>
    </source>
</evidence>
<keyword evidence="8 11" id="KW-1133">Transmembrane helix</keyword>
<dbReference type="Proteomes" id="UP000054729">
    <property type="component" value="Unassembled WGS sequence"/>
</dbReference>
<dbReference type="PANTHER" id="PTHR38831">
    <property type="entry name" value="TYPE II SECRETION SYSTEM PROTEIN K"/>
    <property type="match status" value="1"/>
</dbReference>
<keyword evidence="7" id="KW-0653">Protein transport</keyword>
<dbReference type="NCBIfam" id="NF037980">
    <property type="entry name" value="T2SS_GspK"/>
    <property type="match status" value="1"/>
</dbReference>
<dbReference type="PIRSF" id="PIRSF002786">
    <property type="entry name" value="XcpX"/>
    <property type="match status" value="1"/>
</dbReference>
<dbReference type="Gene3D" id="1.10.40.60">
    <property type="entry name" value="EpsJ-like"/>
    <property type="match status" value="2"/>
</dbReference>
<dbReference type="RefSeq" id="WP_058479636.1">
    <property type="nucleotide sequence ID" value="NZ_CAAAIQ010000006.1"/>
</dbReference>
<comment type="subcellular location">
    <subcellularLocation>
        <location evidence="1 10">Cell inner membrane</location>
    </subcellularLocation>
</comment>
<organism evidence="14 15">
    <name type="scientific">Legionella waltersii</name>
    <dbReference type="NCBI Taxonomy" id="66969"/>
    <lineage>
        <taxon>Bacteria</taxon>
        <taxon>Pseudomonadati</taxon>
        <taxon>Pseudomonadota</taxon>
        <taxon>Gammaproteobacteria</taxon>
        <taxon>Legionellales</taxon>
        <taxon>Legionellaceae</taxon>
        <taxon>Legionella</taxon>
    </lineage>
</organism>
<dbReference type="AlphaFoldDB" id="A0A0W1ALW4"/>
<dbReference type="SUPFAM" id="SSF158544">
    <property type="entry name" value="GspK insert domain-like"/>
    <property type="match status" value="1"/>
</dbReference>
<dbReference type="Gene3D" id="3.30.1300.30">
    <property type="entry name" value="GSPII I/J protein-like"/>
    <property type="match status" value="1"/>
</dbReference>
<dbReference type="EMBL" id="LNZB01000015">
    <property type="protein sequence ID" value="KTD82341.1"/>
    <property type="molecule type" value="Genomic_DNA"/>
</dbReference>
<dbReference type="STRING" id="66969.Lwal_0818"/>
<dbReference type="InterPro" id="IPR005628">
    <property type="entry name" value="GspK"/>
</dbReference>
<keyword evidence="4 10" id="KW-1003">Cell membrane</keyword>
<evidence type="ECO:0000256" key="1">
    <source>
        <dbReference type="ARBA" id="ARBA00004533"/>
    </source>
</evidence>
<sequence>MCTNNKHHGSALLTALFIMTLVAIVATAMTTRLQLDIYRTRMIVNQDKLYFASQAVTFWAINDLYDKNNHYFRSYKEGLVAEFPRELAKLDNSVQLGGGIYDLQARFNINNLIEKKNLSVFMNLMHQLNTQATSLERVNIALGVKHWLLDYRPGQGEDNYTSYYLSLKPPYYPAHQTLKSSSELRLLKDVDQSMYLNLEPFITALPESTSVNINTAPTPVIMALGDGLSESQANELIQARGSQGISDIKSISELLKKMNLPSDQITIESQYFLCLAYAKTEDFDLVVYSLLKRTRDKKGKLSVKVIRESLNSF</sequence>
<proteinExistence type="inferred from homology"/>
<keyword evidence="3 10" id="KW-0813">Transport</keyword>
<feature type="domain" description="T2SS protein K second SAM-like" evidence="12">
    <location>
        <begin position="211"/>
        <end position="258"/>
    </location>
</feature>
<dbReference type="PANTHER" id="PTHR38831:SF1">
    <property type="entry name" value="TYPE II SECRETION SYSTEM PROTEIN K-RELATED"/>
    <property type="match status" value="1"/>
</dbReference>
<evidence type="ECO:0000259" key="12">
    <source>
        <dbReference type="Pfam" id="PF03934"/>
    </source>
</evidence>
<dbReference type="InterPro" id="IPR049179">
    <property type="entry name" value="T2SSK_SAM-like_2nd"/>
</dbReference>
<evidence type="ECO:0000256" key="9">
    <source>
        <dbReference type="ARBA" id="ARBA00023136"/>
    </source>
</evidence>
<comment type="caution">
    <text evidence="14">The sequence shown here is derived from an EMBL/GenBank/DDBJ whole genome shotgun (WGS) entry which is preliminary data.</text>
</comment>
<keyword evidence="5 10" id="KW-0997">Cell inner membrane</keyword>
<evidence type="ECO:0000256" key="6">
    <source>
        <dbReference type="ARBA" id="ARBA00022692"/>
    </source>
</evidence>
<name>A0A0W1ALW4_9GAMM</name>
<dbReference type="PATRIC" id="fig|66969.6.peg.892"/>
<evidence type="ECO:0000256" key="2">
    <source>
        <dbReference type="ARBA" id="ARBA00007246"/>
    </source>
</evidence>
<dbReference type="GO" id="GO:0009306">
    <property type="term" value="P:protein secretion"/>
    <property type="evidence" value="ECO:0007669"/>
    <property type="project" value="InterPro"/>
</dbReference>
<evidence type="ECO:0000313" key="15">
    <source>
        <dbReference type="Proteomes" id="UP000054729"/>
    </source>
</evidence>
<dbReference type="Pfam" id="PF03934">
    <property type="entry name" value="T2SSK"/>
    <property type="match status" value="1"/>
</dbReference>
<gene>
    <name evidence="14" type="primary">lspK</name>
    <name evidence="14" type="ORF">Lwal_0818</name>
</gene>
<feature type="domain" description="T2SS protein K first SAM-like" evidence="13">
    <location>
        <begin position="105"/>
        <end position="207"/>
    </location>
</feature>
<dbReference type="Pfam" id="PF21687">
    <property type="entry name" value="T2SSK_1st"/>
    <property type="match status" value="1"/>
</dbReference>
<reference evidence="14 15" key="1">
    <citation type="submission" date="2015-11" db="EMBL/GenBank/DDBJ databases">
        <title>Genomic analysis of 38 Legionella species identifies large and diverse effector repertoires.</title>
        <authorList>
            <person name="Burstein D."/>
            <person name="Amaro F."/>
            <person name="Zusman T."/>
            <person name="Lifshitz Z."/>
            <person name="Cohen O."/>
            <person name="Gilbert J.A."/>
            <person name="Pupko T."/>
            <person name="Shuman H.A."/>
            <person name="Segal G."/>
        </authorList>
    </citation>
    <scope>NUCLEOTIDE SEQUENCE [LARGE SCALE GENOMIC DNA]</scope>
    <source>
        <strain evidence="14 15">ATCC 51914</strain>
    </source>
</reference>
<dbReference type="InterPro" id="IPR038072">
    <property type="entry name" value="GspK_central_sf"/>
</dbReference>
<evidence type="ECO:0000259" key="13">
    <source>
        <dbReference type="Pfam" id="PF21687"/>
    </source>
</evidence>
<accession>A0A0W1ALW4</accession>
<evidence type="ECO:0000256" key="3">
    <source>
        <dbReference type="ARBA" id="ARBA00022448"/>
    </source>
</evidence>
<keyword evidence="9 10" id="KW-0472">Membrane</keyword>
<evidence type="ECO:0000313" key="14">
    <source>
        <dbReference type="EMBL" id="KTD82341.1"/>
    </source>
</evidence>
<evidence type="ECO:0000256" key="11">
    <source>
        <dbReference type="SAM" id="Phobius"/>
    </source>
</evidence>
<comment type="similarity">
    <text evidence="2 10">Belongs to the GSP K family.</text>
</comment>
<dbReference type="InterPro" id="IPR049031">
    <property type="entry name" value="T2SSK_SAM-like_1st"/>
</dbReference>
<keyword evidence="15" id="KW-1185">Reference proteome</keyword>
<keyword evidence="6 11" id="KW-0812">Transmembrane</keyword>
<feature type="transmembrane region" description="Helical" evidence="11">
    <location>
        <begin position="12"/>
        <end position="33"/>
    </location>
</feature>
<evidence type="ECO:0000256" key="5">
    <source>
        <dbReference type="ARBA" id="ARBA00022519"/>
    </source>
</evidence>
<protein>
    <recommendedName>
        <fullName evidence="10">Type II secretion system protein K</fullName>
    </recommendedName>
</protein>
<evidence type="ECO:0000256" key="4">
    <source>
        <dbReference type="ARBA" id="ARBA00022475"/>
    </source>
</evidence>
<evidence type="ECO:0000256" key="10">
    <source>
        <dbReference type="PIRNR" id="PIRNR002786"/>
    </source>
</evidence>
<dbReference type="GO" id="GO:0005886">
    <property type="term" value="C:plasma membrane"/>
    <property type="evidence" value="ECO:0007669"/>
    <property type="project" value="UniProtKB-SubCell"/>
</dbReference>